<keyword evidence="1" id="KW-0732">Signal</keyword>
<proteinExistence type="predicted"/>
<gene>
    <name evidence="2" type="ORF">GB927_010945</name>
</gene>
<dbReference type="EMBL" id="WHSB02000003">
    <property type="protein sequence ID" value="MCQ4630558.1"/>
    <property type="molecule type" value="Genomic_DNA"/>
</dbReference>
<protein>
    <recommendedName>
        <fullName evidence="4">PAAR motif-containing protein</fullName>
    </recommendedName>
</protein>
<dbReference type="Proteomes" id="UP000996601">
    <property type="component" value="Unassembled WGS sequence"/>
</dbReference>
<evidence type="ECO:0000256" key="1">
    <source>
        <dbReference type="SAM" id="SignalP"/>
    </source>
</evidence>
<feature type="signal peptide" evidence="1">
    <location>
        <begin position="1"/>
        <end position="40"/>
    </location>
</feature>
<keyword evidence="3" id="KW-1185">Reference proteome</keyword>
<feature type="chain" id="PRO_5046939700" description="PAAR motif-containing protein" evidence="1">
    <location>
        <begin position="41"/>
        <end position="126"/>
    </location>
</feature>
<reference evidence="2" key="1">
    <citation type="submission" date="2021-07" db="EMBL/GenBank/DDBJ databases">
        <title>Shinella sp. nov., a novel member of the genus Shinella from water.</title>
        <authorList>
            <person name="Deng Y."/>
        </authorList>
    </citation>
    <scope>NUCLEOTIDE SEQUENCE</scope>
    <source>
        <strain evidence="2">CPCC 100929</strain>
    </source>
</reference>
<dbReference type="RefSeq" id="WP_256116844.1">
    <property type="nucleotide sequence ID" value="NZ_WHSB02000003.1"/>
</dbReference>
<name>A0ABT1R5V0_9HYPH</name>
<evidence type="ECO:0000313" key="3">
    <source>
        <dbReference type="Proteomes" id="UP000996601"/>
    </source>
</evidence>
<accession>A0ABT1R5V0</accession>
<comment type="caution">
    <text evidence="2">The sequence shown here is derived from an EMBL/GenBank/DDBJ whole genome shotgun (WGS) entry which is preliminary data.</text>
</comment>
<evidence type="ECO:0008006" key="4">
    <source>
        <dbReference type="Google" id="ProtNLM"/>
    </source>
</evidence>
<sequence length="126" mass="13228">MAATGQQHRPVRRAFRLFCATFTCLLLLISTLSAPSAVSASSKLLRYGTQKTFGHPSALADLECRKRPVAGKVTQLDGGDGIGCPPGQGVLHVADADVAVAIVPQCRCGSGRIETRGARAPPFHFA</sequence>
<evidence type="ECO:0000313" key="2">
    <source>
        <dbReference type="EMBL" id="MCQ4630558.1"/>
    </source>
</evidence>
<organism evidence="2 3">
    <name type="scientific">Shinella lacus</name>
    <dbReference type="NCBI Taxonomy" id="2654216"/>
    <lineage>
        <taxon>Bacteria</taxon>
        <taxon>Pseudomonadati</taxon>
        <taxon>Pseudomonadota</taxon>
        <taxon>Alphaproteobacteria</taxon>
        <taxon>Hyphomicrobiales</taxon>
        <taxon>Rhizobiaceae</taxon>
        <taxon>Shinella</taxon>
    </lineage>
</organism>